<dbReference type="InterPro" id="IPR019587">
    <property type="entry name" value="Polyketide_cyclase/dehydratase"/>
</dbReference>
<dbReference type="InterPro" id="IPR023393">
    <property type="entry name" value="START-like_dom_sf"/>
</dbReference>
<dbReference type="SUPFAM" id="SSF55961">
    <property type="entry name" value="Bet v1-like"/>
    <property type="match status" value="1"/>
</dbReference>
<proteinExistence type="predicted"/>
<dbReference type="Proteomes" id="UP001370100">
    <property type="component" value="Unassembled WGS sequence"/>
</dbReference>
<protein>
    <submittedName>
        <fullName evidence="1">SRPBCC family protein</fullName>
    </submittedName>
</protein>
<reference evidence="1 2" key="1">
    <citation type="submission" date="2024-03" db="EMBL/GenBank/DDBJ databases">
        <title>Actinomycetospora sp. OC33-EN06, a novel actinomycete isolated from wild orchid (Aerides multiflora).</title>
        <authorList>
            <person name="Suriyachadkun C."/>
        </authorList>
    </citation>
    <scope>NUCLEOTIDE SEQUENCE [LARGE SCALE GENOMIC DNA]</scope>
    <source>
        <strain evidence="1 2">OC33-EN06</strain>
    </source>
</reference>
<organism evidence="1 2">
    <name type="scientific">Actinomycetospora aeridis</name>
    <dbReference type="NCBI Taxonomy" id="3129231"/>
    <lineage>
        <taxon>Bacteria</taxon>
        <taxon>Bacillati</taxon>
        <taxon>Actinomycetota</taxon>
        <taxon>Actinomycetes</taxon>
        <taxon>Pseudonocardiales</taxon>
        <taxon>Pseudonocardiaceae</taxon>
        <taxon>Actinomycetospora</taxon>
    </lineage>
</organism>
<accession>A0ABU8N2S0</accession>
<name>A0ABU8N2S0_9PSEU</name>
<sequence length="159" mass="17646">MSTDTTTEAVSATRRIEAPRESVFAVLADPASHAAIDGTGWVREALDAQPITEVGQIFGMGMFHSNHPDGDYRMHNRVEVLEPPRTIAWQPGQYGPDGEIGYGGWSWRYDLVEDGPGATQVTLRYDWSAVPPFLREHIAFPPFGEEHLRRSLDNLAALV</sequence>
<dbReference type="Pfam" id="PF10604">
    <property type="entry name" value="Polyketide_cyc2"/>
    <property type="match status" value="1"/>
</dbReference>
<dbReference type="RefSeq" id="WP_337712745.1">
    <property type="nucleotide sequence ID" value="NZ_JBBEGL010000002.1"/>
</dbReference>
<evidence type="ECO:0000313" key="1">
    <source>
        <dbReference type="EMBL" id="MEJ2886259.1"/>
    </source>
</evidence>
<keyword evidence="2" id="KW-1185">Reference proteome</keyword>
<gene>
    <name evidence="1" type="ORF">WCD41_07320</name>
</gene>
<comment type="caution">
    <text evidence="1">The sequence shown here is derived from an EMBL/GenBank/DDBJ whole genome shotgun (WGS) entry which is preliminary data.</text>
</comment>
<dbReference type="EMBL" id="JBBEGL010000002">
    <property type="protein sequence ID" value="MEJ2886259.1"/>
    <property type="molecule type" value="Genomic_DNA"/>
</dbReference>
<dbReference type="Gene3D" id="3.30.530.20">
    <property type="match status" value="1"/>
</dbReference>
<evidence type="ECO:0000313" key="2">
    <source>
        <dbReference type="Proteomes" id="UP001370100"/>
    </source>
</evidence>
<dbReference type="CDD" id="cd07825">
    <property type="entry name" value="SRPBCC_7"/>
    <property type="match status" value="1"/>
</dbReference>